<name>A0A6P9E4C7_JUGRE</name>
<dbReference type="PANTHER" id="PTHR31669:SF283">
    <property type="entry name" value="PROTEIN FAR1-RELATED SEQUENCE"/>
    <property type="match status" value="1"/>
</dbReference>
<dbReference type="PANTHER" id="PTHR31669">
    <property type="entry name" value="PROTEIN FAR1-RELATED SEQUENCE 10-RELATED"/>
    <property type="match status" value="1"/>
</dbReference>
<dbReference type="GO" id="GO:0008270">
    <property type="term" value="F:zinc ion binding"/>
    <property type="evidence" value="ECO:0007669"/>
    <property type="project" value="UniProtKB-UniRule"/>
</dbReference>
<keyword evidence="4" id="KW-1185">Reference proteome</keyword>
<evidence type="ECO:0000259" key="3">
    <source>
        <dbReference type="Pfam" id="PF10551"/>
    </source>
</evidence>
<keyword evidence="1" id="KW-0862">Zinc</keyword>
<dbReference type="GO" id="GO:0006355">
    <property type="term" value="P:regulation of DNA-templated transcription"/>
    <property type="evidence" value="ECO:0007669"/>
    <property type="project" value="UniProtKB-UniRule"/>
</dbReference>
<reference evidence="5" key="1">
    <citation type="submission" date="2025-08" db="UniProtKB">
        <authorList>
            <consortium name="RefSeq"/>
        </authorList>
    </citation>
    <scope>IDENTIFICATION</scope>
    <source>
        <tissue evidence="5">Leaves</tissue>
    </source>
</reference>
<dbReference type="Proteomes" id="UP000235220">
    <property type="component" value="Unplaced"/>
</dbReference>
<accession>A0A6P9E4C7</accession>
<comment type="subcellular location">
    <subcellularLocation>
        <location evidence="1">Nucleus</location>
    </subcellularLocation>
</comment>
<keyword evidence="1" id="KW-0479">Metal-binding</keyword>
<comment type="function">
    <text evidence="1">Putative transcription activator involved in regulating light control of development.</text>
</comment>
<dbReference type="InterPro" id="IPR004330">
    <property type="entry name" value="FAR1_DNA_bnd_dom"/>
</dbReference>
<keyword evidence="1" id="KW-0863">Zinc-finger</keyword>
<gene>
    <name evidence="5" type="primary">LOC118345790</name>
</gene>
<comment type="similarity">
    <text evidence="1">Belongs to the FHY3/FAR1 family.</text>
</comment>
<dbReference type="OrthoDB" id="6575400at2759"/>
<evidence type="ECO:0000256" key="1">
    <source>
        <dbReference type="RuleBase" id="RU367018"/>
    </source>
</evidence>
<dbReference type="RefSeq" id="XP_035542925.1">
    <property type="nucleotide sequence ID" value="XM_035687032.1"/>
</dbReference>
<dbReference type="InterPro" id="IPR031052">
    <property type="entry name" value="FHY3/FAR1"/>
</dbReference>
<sequence length="698" mass="80076">MEFNSFEELFSYYKHYGKKCGFGVMTQRSERSEDQSVRYVTLGCARGGKARNKSSNLANPRPTGKTDCKARINALRVEGKMRLTTVHNTHNHGLSPMKSRFFRCNREVSDSVKRVLDTNDLAGIRLNKSYGSLVVGAGGFENLPFLEKDCRNYIDKARHLRLGAGGAGALQDYFMRMQYKSNGFFSLMDLDDEGRLKNVFWADPRSRAAYQYFGDCMDGIAPKAIITDQDRAMKNAIATVFPETRHRLCLWHILKKVPEKLGSYAAYRSGLKIQLMKCVYDTQTIEEFEKCWAEFLNTYDLHENPWLKSLYVEREHWVPVFLKEHFWAGMSTTQRSESMNAFFDGYVHSKTNLKEFVDQFDSALKKKIENENHAEFQSLSQVIPCVSRSPIEKKFQELYTNAKFREVQQQVIGVLDLDPCLRTSDGVMKSYLVEDEIRIEEFSKMMRGILCRHILAVFKCNGIKSLPNRYILDRWKKDIKRRYTLIRSSYDAGDQRPNGNRYSILLNMCYGMITYAADSKEQFDDAKKRIHEMTECYREQTRNRSLTQTDSNAGYMTLDTTAVAGSQQVKSPLVVKGKGRPPSLRRASRMETDIRKVKAKQKKAQARGKAKQGDVSSNVGDTLAIGTRRNLFGQSEVDITYPGEVQTVIDSSVVHSSGIEHRETVMEMPWKRIEFARCDPNSRWGSMRAAMGHPELLS</sequence>
<feature type="domain" description="FAR1" evidence="2">
    <location>
        <begin position="11"/>
        <end position="95"/>
    </location>
</feature>
<keyword evidence="1" id="KW-0539">Nucleus</keyword>
<feature type="domain" description="MULE transposase" evidence="3">
    <location>
        <begin position="213"/>
        <end position="256"/>
    </location>
</feature>
<dbReference type="GeneID" id="118345790"/>
<dbReference type="InterPro" id="IPR018289">
    <property type="entry name" value="MULE_transposase_dom"/>
</dbReference>
<evidence type="ECO:0000259" key="2">
    <source>
        <dbReference type="Pfam" id="PF03101"/>
    </source>
</evidence>
<proteinExistence type="inferred from homology"/>
<protein>
    <recommendedName>
        <fullName evidence="1">Protein FAR1-RELATED SEQUENCE</fullName>
    </recommendedName>
</protein>
<evidence type="ECO:0000313" key="4">
    <source>
        <dbReference type="Proteomes" id="UP000235220"/>
    </source>
</evidence>
<dbReference type="Pfam" id="PF03101">
    <property type="entry name" value="FAR1"/>
    <property type="match status" value="1"/>
</dbReference>
<dbReference type="Pfam" id="PF10551">
    <property type="entry name" value="MULE"/>
    <property type="match status" value="1"/>
</dbReference>
<dbReference type="InParanoid" id="A0A6P9E4C7"/>
<dbReference type="AlphaFoldDB" id="A0A6P9E4C7"/>
<organism evidence="4 5">
    <name type="scientific">Juglans regia</name>
    <name type="common">English walnut</name>
    <dbReference type="NCBI Taxonomy" id="51240"/>
    <lineage>
        <taxon>Eukaryota</taxon>
        <taxon>Viridiplantae</taxon>
        <taxon>Streptophyta</taxon>
        <taxon>Embryophyta</taxon>
        <taxon>Tracheophyta</taxon>
        <taxon>Spermatophyta</taxon>
        <taxon>Magnoliopsida</taxon>
        <taxon>eudicotyledons</taxon>
        <taxon>Gunneridae</taxon>
        <taxon>Pentapetalae</taxon>
        <taxon>rosids</taxon>
        <taxon>fabids</taxon>
        <taxon>Fagales</taxon>
        <taxon>Juglandaceae</taxon>
        <taxon>Juglans</taxon>
    </lineage>
</organism>
<dbReference type="KEGG" id="jre:118345790"/>
<evidence type="ECO:0000313" key="5">
    <source>
        <dbReference type="RefSeq" id="XP_035542925.1"/>
    </source>
</evidence>
<dbReference type="GO" id="GO:0005634">
    <property type="term" value="C:nucleus"/>
    <property type="evidence" value="ECO:0007669"/>
    <property type="project" value="UniProtKB-SubCell"/>
</dbReference>